<dbReference type="InterPro" id="IPR015943">
    <property type="entry name" value="WD40/YVTN_repeat-like_dom_sf"/>
</dbReference>
<dbReference type="Proteomes" id="UP000297245">
    <property type="component" value="Unassembled WGS sequence"/>
</dbReference>
<dbReference type="AlphaFoldDB" id="A0A4S8L969"/>
<dbReference type="GO" id="GO:0005634">
    <property type="term" value="C:nucleus"/>
    <property type="evidence" value="ECO:0007669"/>
    <property type="project" value="InterPro"/>
</dbReference>
<dbReference type="Gene3D" id="2.130.10.10">
    <property type="entry name" value="YVTN repeat-like/Quinoprotein amine dehydrogenase"/>
    <property type="match status" value="1"/>
</dbReference>
<keyword evidence="3" id="KW-1185">Reference proteome</keyword>
<evidence type="ECO:0000313" key="3">
    <source>
        <dbReference type="Proteomes" id="UP000297245"/>
    </source>
</evidence>
<sequence length="226" mass="25539">MDVGVYVTSLRTIKNLLLIGDAVKSVSFVAFQEDPYKLVLLGKDLRHNCVTNADFFFTDDDMTILTNDEEGIVRMYDYNPTDPTSDGRYLILRTEFNSQAEYRTTALIAHRTDPNEEIPRVRLMCGATNGSLASLTPVDEVVSKRLQLLQGQLTRNMQHVAGLNPRAFRIVRNDYFSRPLSKGIADGNLLVHFASMSAPHQAEMTRQIGTEVWTVLKDWISLEGPW</sequence>
<gene>
    <name evidence="2" type="ORF">K435DRAFT_783388</name>
</gene>
<dbReference type="PANTHER" id="PTHR10644">
    <property type="entry name" value="DNA REPAIR/RNA PROCESSING CPSF FAMILY"/>
    <property type="match status" value="1"/>
</dbReference>
<proteinExistence type="predicted"/>
<dbReference type="InterPro" id="IPR004871">
    <property type="entry name" value="RSE1/DDB1/CPSF1_C"/>
</dbReference>
<name>A0A4S8L969_DENBC</name>
<feature type="domain" description="RSE1/DDB1/CPSF1 C-terminal" evidence="1">
    <location>
        <begin position="1"/>
        <end position="194"/>
    </location>
</feature>
<dbReference type="EMBL" id="ML179555">
    <property type="protein sequence ID" value="THU85302.1"/>
    <property type="molecule type" value="Genomic_DNA"/>
</dbReference>
<dbReference type="OrthoDB" id="6109at2759"/>
<dbReference type="Pfam" id="PF03178">
    <property type="entry name" value="CPSF_A"/>
    <property type="match status" value="1"/>
</dbReference>
<evidence type="ECO:0000313" key="2">
    <source>
        <dbReference type="EMBL" id="THU85302.1"/>
    </source>
</evidence>
<dbReference type="GO" id="GO:0003676">
    <property type="term" value="F:nucleic acid binding"/>
    <property type="evidence" value="ECO:0007669"/>
    <property type="project" value="InterPro"/>
</dbReference>
<protein>
    <recommendedName>
        <fullName evidence="1">RSE1/DDB1/CPSF1 C-terminal domain-containing protein</fullName>
    </recommendedName>
</protein>
<organism evidence="2 3">
    <name type="scientific">Dendrothele bispora (strain CBS 962.96)</name>
    <dbReference type="NCBI Taxonomy" id="1314807"/>
    <lineage>
        <taxon>Eukaryota</taxon>
        <taxon>Fungi</taxon>
        <taxon>Dikarya</taxon>
        <taxon>Basidiomycota</taxon>
        <taxon>Agaricomycotina</taxon>
        <taxon>Agaricomycetes</taxon>
        <taxon>Agaricomycetidae</taxon>
        <taxon>Agaricales</taxon>
        <taxon>Agaricales incertae sedis</taxon>
        <taxon>Dendrothele</taxon>
    </lineage>
</organism>
<accession>A0A4S8L969</accession>
<dbReference type="InterPro" id="IPR050358">
    <property type="entry name" value="RSE1/DDB1/CFT1"/>
</dbReference>
<evidence type="ECO:0000259" key="1">
    <source>
        <dbReference type="Pfam" id="PF03178"/>
    </source>
</evidence>
<reference evidence="2 3" key="1">
    <citation type="journal article" date="2019" name="Nat. Ecol. Evol.">
        <title>Megaphylogeny resolves global patterns of mushroom evolution.</title>
        <authorList>
            <person name="Varga T."/>
            <person name="Krizsan K."/>
            <person name="Foldi C."/>
            <person name="Dima B."/>
            <person name="Sanchez-Garcia M."/>
            <person name="Sanchez-Ramirez S."/>
            <person name="Szollosi G.J."/>
            <person name="Szarkandi J.G."/>
            <person name="Papp V."/>
            <person name="Albert L."/>
            <person name="Andreopoulos W."/>
            <person name="Angelini C."/>
            <person name="Antonin V."/>
            <person name="Barry K.W."/>
            <person name="Bougher N.L."/>
            <person name="Buchanan P."/>
            <person name="Buyck B."/>
            <person name="Bense V."/>
            <person name="Catcheside P."/>
            <person name="Chovatia M."/>
            <person name="Cooper J."/>
            <person name="Damon W."/>
            <person name="Desjardin D."/>
            <person name="Finy P."/>
            <person name="Geml J."/>
            <person name="Haridas S."/>
            <person name="Hughes K."/>
            <person name="Justo A."/>
            <person name="Karasinski D."/>
            <person name="Kautmanova I."/>
            <person name="Kiss B."/>
            <person name="Kocsube S."/>
            <person name="Kotiranta H."/>
            <person name="LaButti K.M."/>
            <person name="Lechner B.E."/>
            <person name="Liimatainen K."/>
            <person name="Lipzen A."/>
            <person name="Lukacs Z."/>
            <person name="Mihaltcheva S."/>
            <person name="Morgado L.N."/>
            <person name="Niskanen T."/>
            <person name="Noordeloos M.E."/>
            <person name="Ohm R.A."/>
            <person name="Ortiz-Santana B."/>
            <person name="Ovrebo C."/>
            <person name="Racz N."/>
            <person name="Riley R."/>
            <person name="Savchenko A."/>
            <person name="Shiryaev A."/>
            <person name="Soop K."/>
            <person name="Spirin V."/>
            <person name="Szebenyi C."/>
            <person name="Tomsovsky M."/>
            <person name="Tulloss R.E."/>
            <person name="Uehling J."/>
            <person name="Grigoriev I.V."/>
            <person name="Vagvolgyi C."/>
            <person name="Papp T."/>
            <person name="Martin F.M."/>
            <person name="Miettinen O."/>
            <person name="Hibbett D.S."/>
            <person name="Nagy L.G."/>
        </authorList>
    </citation>
    <scope>NUCLEOTIDE SEQUENCE [LARGE SCALE GENOMIC DNA]</scope>
    <source>
        <strain evidence="2 3">CBS 962.96</strain>
    </source>
</reference>